<keyword evidence="5" id="KW-0813">Transport</keyword>
<dbReference type="Gene3D" id="2.60.40.790">
    <property type="match status" value="1"/>
</dbReference>
<name>A0A8S9SQW3_BRACR</name>
<feature type="domain" description="SHSP" evidence="12">
    <location>
        <begin position="22"/>
        <end position="125"/>
    </location>
</feature>
<sequence>MDFQRIQLTPWEYLLSSRAPNGYQVSQENHIRWSQTPDSHIFSVDLPGLRKEEIKVEIEDSIYLIIRTETTDRSPVPTVRSFKRKFRLPESIDITGISAGYEDGVLTVSVPKVVLRRRSFFIDPSDVPEIYILIQILSLCLQKERAFVRPSLSLRTTPFARSHSNPNLLPLSASPSPSPPLRLRSRGFHGGRITAMSSPAPGSVNKPEEEWRAILSPEQFRILRQKGTEYPGTGEYNKLFEDGIYSCAGCGTPLYKSATKFDSGCGWPAFFDGLPGAINRTPDPDGRRIEITCAACGGHLGHVFKGEGFPTPTDERHCVNSISLKFAPGNQDL</sequence>
<feature type="domain" description="MsrB" evidence="13">
    <location>
        <begin position="208"/>
        <end position="329"/>
    </location>
</feature>
<dbReference type="PROSITE" id="PS51790">
    <property type="entry name" value="MSRB"/>
    <property type="match status" value="1"/>
</dbReference>
<evidence type="ECO:0000256" key="2">
    <source>
        <dbReference type="ARBA" id="ARBA00012499"/>
    </source>
</evidence>
<evidence type="ECO:0000256" key="4">
    <source>
        <dbReference type="ARBA" id="ARBA00022833"/>
    </source>
</evidence>
<keyword evidence="5" id="KW-0249">Electron transport</keyword>
<evidence type="ECO:0000259" key="13">
    <source>
        <dbReference type="PROSITE" id="PS51790"/>
    </source>
</evidence>
<dbReference type="InterPro" id="IPR028427">
    <property type="entry name" value="Met_Sox_Rdtase_MsrB"/>
</dbReference>
<evidence type="ECO:0000256" key="1">
    <source>
        <dbReference type="ARBA" id="ARBA00007174"/>
    </source>
</evidence>
<evidence type="ECO:0000259" key="12">
    <source>
        <dbReference type="PROSITE" id="PS01031"/>
    </source>
</evidence>
<dbReference type="GO" id="GO:0006979">
    <property type="term" value="P:response to oxidative stress"/>
    <property type="evidence" value="ECO:0007669"/>
    <property type="project" value="InterPro"/>
</dbReference>
<evidence type="ECO:0000256" key="6">
    <source>
        <dbReference type="ARBA" id="ARBA00023002"/>
    </source>
</evidence>
<evidence type="ECO:0000313" key="15">
    <source>
        <dbReference type="Proteomes" id="UP000712600"/>
    </source>
</evidence>
<dbReference type="NCBIfam" id="TIGR00357">
    <property type="entry name" value="peptide-methionine (R)-S-oxide reductase MsrB"/>
    <property type="match status" value="1"/>
</dbReference>
<dbReference type="Pfam" id="PF00011">
    <property type="entry name" value="HSP20"/>
    <property type="match status" value="1"/>
</dbReference>
<evidence type="ECO:0000256" key="10">
    <source>
        <dbReference type="RuleBase" id="RU003616"/>
    </source>
</evidence>
<dbReference type="Pfam" id="PF01641">
    <property type="entry name" value="SelR"/>
    <property type="match status" value="1"/>
</dbReference>
<dbReference type="Proteomes" id="UP000712600">
    <property type="component" value="Unassembled WGS sequence"/>
</dbReference>
<dbReference type="GO" id="GO:0046872">
    <property type="term" value="F:metal ion binding"/>
    <property type="evidence" value="ECO:0007669"/>
    <property type="project" value="UniProtKB-KW"/>
</dbReference>
<dbReference type="FunFam" id="2.170.150.20:FF:000009">
    <property type="entry name" value="Peptide-methionine (R)-S-oxide reductase"/>
    <property type="match status" value="1"/>
</dbReference>
<accession>A0A8S9SQW3</accession>
<evidence type="ECO:0000313" key="14">
    <source>
        <dbReference type="EMBL" id="KAF3602415.1"/>
    </source>
</evidence>
<comment type="cofactor">
    <cofactor evidence="11">
        <name>Zn(2+)</name>
        <dbReference type="ChEBI" id="CHEBI:29105"/>
    </cofactor>
    <text evidence="11">Binds 1 zinc ion per subunit.</text>
</comment>
<proteinExistence type="inferred from homology"/>
<keyword evidence="7" id="KW-0676">Redox-active center</keyword>
<comment type="caution">
    <text evidence="14">The sequence shown here is derived from an EMBL/GenBank/DDBJ whole genome shotgun (WGS) entry which is preliminary data.</text>
</comment>
<dbReference type="GO" id="GO:0030091">
    <property type="term" value="P:protein repair"/>
    <property type="evidence" value="ECO:0007669"/>
    <property type="project" value="InterPro"/>
</dbReference>
<dbReference type="InterPro" id="IPR002579">
    <property type="entry name" value="Met_Sox_Rdtase_MsrB_dom"/>
</dbReference>
<evidence type="ECO:0000256" key="9">
    <source>
        <dbReference type="PROSITE-ProRule" id="PRU00285"/>
    </source>
</evidence>
<gene>
    <name evidence="14" type="ORF">F2Q69_00033665</name>
</gene>
<comment type="function">
    <text evidence="11">Catalyzes the reduction of methionine sulfoxide (MetSO) to methionine in proteins. Plays a protective role against oxidative stress by restoring activity to proteins that have been inactivated by methionine oxidation. MSRB family specifically reduces the MetSO R-enantiomer.</text>
</comment>
<keyword evidence="4 11" id="KW-0862">Zinc</keyword>
<dbReference type="InterPro" id="IPR002068">
    <property type="entry name" value="A-crystallin/Hsp20_dom"/>
</dbReference>
<evidence type="ECO:0000256" key="5">
    <source>
        <dbReference type="ARBA" id="ARBA00022982"/>
    </source>
</evidence>
<organism evidence="14 15">
    <name type="scientific">Brassica cretica</name>
    <name type="common">Mustard</name>
    <dbReference type="NCBI Taxonomy" id="69181"/>
    <lineage>
        <taxon>Eukaryota</taxon>
        <taxon>Viridiplantae</taxon>
        <taxon>Streptophyta</taxon>
        <taxon>Embryophyta</taxon>
        <taxon>Tracheophyta</taxon>
        <taxon>Spermatophyta</taxon>
        <taxon>Magnoliopsida</taxon>
        <taxon>eudicotyledons</taxon>
        <taxon>Gunneridae</taxon>
        <taxon>Pentapetalae</taxon>
        <taxon>rosids</taxon>
        <taxon>malvids</taxon>
        <taxon>Brassicales</taxon>
        <taxon>Brassicaceae</taxon>
        <taxon>Brassiceae</taxon>
        <taxon>Brassica</taxon>
    </lineage>
</organism>
<evidence type="ECO:0000256" key="3">
    <source>
        <dbReference type="ARBA" id="ARBA00022723"/>
    </source>
</evidence>
<evidence type="ECO:0000256" key="11">
    <source>
        <dbReference type="RuleBase" id="RU365044"/>
    </source>
</evidence>
<dbReference type="EMBL" id="QGKX02000004">
    <property type="protein sequence ID" value="KAF3602415.1"/>
    <property type="molecule type" value="Genomic_DNA"/>
</dbReference>
<dbReference type="Gene3D" id="2.170.150.20">
    <property type="entry name" value="Peptide methionine sulfoxide reductase"/>
    <property type="match status" value="1"/>
</dbReference>
<dbReference type="PANTHER" id="PTHR46081">
    <property type="entry name" value="PEPTIDE METHIONINE SULFOXIDE REDUCTASE 2"/>
    <property type="match status" value="1"/>
</dbReference>
<dbReference type="PROSITE" id="PS01031">
    <property type="entry name" value="SHSP"/>
    <property type="match status" value="1"/>
</dbReference>
<reference evidence="14" key="1">
    <citation type="submission" date="2019-12" db="EMBL/GenBank/DDBJ databases">
        <title>Genome sequencing and annotation of Brassica cretica.</title>
        <authorList>
            <person name="Studholme D.J."/>
            <person name="Sarris P."/>
        </authorList>
    </citation>
    <scope>NUCLEOTIDE SEQUENCE</scope>
    <source>
        <strain evidence="14">PFS-109/04</strain>
        <tissue evidence="14">Leaf</tissue>
    </source>
</reference>
<dbReference type="AlphaFoldDB" id="A0A8S9SQW3"/>
<dbReference type="SUPFAM" id="SSF49764">
    <property type="entry name" value="HSP20-like chaperones"/>
    <property type="match status" value="1"/>
</dbReference>
<evidence type="ECO:0000256" key="8">
    <source>
        <dbReference type="ARBA" id="ARBA00048488"/>
    </source>
</evidence>
<evidence type="ECO:0000256" key="7">
    <source>
        <dbReference type="ARBA" id="ARBA00023284"/>
    </source>
</evidence>
<dbReference type="GO" id="GO:0033743">
    <property type="term" value="F:peptide-methionine (R)-S-oxide reductase activity"/>
    <property type="evidence" value="ECO:0007669"/>
    <property type="project" value="UniProtKB-EC"/>
</dbReference>
<dbReference type="PANTHER" id="PTHR46081:SF8">
    <property type="entry name" value="PEPTIDE METHIONINE SULFOXIDE REDUCTASE 2"/>
    <property type="match status" value="1"/>
</dbReference>
<dbReference type="InterPro" id="IPR011057">
    <property type="entry name" value="Mss4-like_sf"/>
</dbReference>
<comment type="catalytic activity">
    <reaction evidence="8 11">
        <text>L-methionyl-[protein] + [thioredoxin]-disulfide + H2O = L-methionyl-(R)-S-oxide-[protein] + [thioredoxin]-dithiol</text>
        <dbReference type="Rhea" id="RHEA:24164"/>
        <dbReference type="Rhea" id="RHEA-COMP:10698"/>
        <dbReference type="Rhea" id="RHEA-COMP:10700"/>
        <dbReference type="Rhea" id="RHEA-COMP:12313"/>
        <dbReference type="Rhea" id="RHEA-COMP:12314"/>
        <dbReference type="ChEBI" id="CHEBI:15377"/>
        <dbReference type="ChEBI" id="CHEBI:16044"/>
        <dbReference type="ChEBI" id="CHEBI:29950"/>
        <dbReference type="ChEBI" id="CHEBI:45764"/>
        <dbReference type="ChEBI" id="CHEBI:50058"/>
        <dbReference type="EC" id="1.8.4.12"/>
    </reaction>
</comment>
<dbReference type="EC" id="1.8.4.12" evidence="2 11"/>
<dbReference type="SUPFAM" id="SSF51316">
    <property type="entry name" value="Mss4-like"/>
    <property type="match status" value="1"/>
</dbReference>
<keyword evidence="6 11" id="KW-0560">Oxidoreductase</keyword>
<protein>
    <recommendedName>
        <fullName evidence="2 11">Peptide-methionine (R)-S-oxide reductase</fullName>
        <ecNumber evidence="2 11">1.8.4.12</ecNumber>
    </recommendedName>
</protein>
<dbReference type="InterPro" id="IPR008978">
    <property type="entry name" value="HSP20-like_chaperone"/>
</dbReference>
<keyword evidence="3 11" id="KW-0479">Metal-binding</keyword>
<comment type="similarity">
    <text evidence="1 11">Belongs to the MsrB Met sulfoxide reductase family.</text>
</comment>
<comment type="similarity">
    <text evidence="9 10">Belongs to the small heat shock protein (HSP20) family.</text>
</comment>